<dbReference type="HOGENOM" id="CLU_921121_0_0_0"/>
<dbReference type="InterPro" id="IPR001173">
    <property type="entry name" value="Glyco_trans_2-like"/>
</dbReference>
<dbReference type="SUPFAM" id="SSF53448">
    <property type="entry name" value="Nucleotide-diphospho-sugar transferases"/>
    <property type="match status" value="1"/>
</dbReference>
<sequence>MDRGLAGLRGICGQLTELAADLDGPAEVIICYEPEVIAEECLRSIVDVAAAPAKWPCPVLLYKVPSTANYYEKKNIGARHAQNQVLIFFDTDLLPDPGWLEGMLTPFQRWEVSVLMGATYLDSVRPYDMAVALFWIFKPARAAAPLHPTISLLSNNLAMRRPLFIRFPFPDRDLYRGQCTELGIQLLNAGLTLYEQTGARARHPPPPGKKFIKRALLAGQNEHFYHALERKTSFATNWAQLRTDYRNVAKRIRERSVVLKPNASARTLAWILGSSYYVIKALGYFRARMKAQLHRSLARAEG</sequence>
<dbReference type="eggNOG" id="COG1215">
    <property type="taxonomic scope" value="Bacteria"/>
</dbReference>
<accession>E8UZV4</accession>
<evidence type="ECO:0000313" key="3">
    <source>
        <dbReference type="Proteomes" id="UP000006844"/>
    </source>
</evidence>
<dbReference type="AlphaFoldDB" id="E8UZV4"/>
<keyword evidence="2" id="KW-0808">Transferase</keyword>
<dbReference type="KEGG" id="tsa:AciPR4_0193"/>
<dbReference type="Proteomes" id="UP000006844">
    <property type="component" value="Chromosome"/>
</dbReference>
<feature type="domain" description="Glycosyltransferase 2-like" evidence="1">
    <location>
        <begin position="73"/>
        <end position="140"/>
    </location>
</feature>
<dbReference type="GO" id="GO:0016740">
    <property type="term" value="F:transferase activity"/>
    <property type="evidence" value="ECO:0007669"/>
    <property type="project" value="UniProtKB-KW"/>
</dbReference>
<evidence type="ECO:0000313" key="2">
    <source>
        <dbReference type="EMBL" id="ADV81031.1"/>
    </source>
</evidence>
<dbReference type="CDD" id="cd00761">
    <property type="entry name" value="Glyco_tranf_GTA_type"/>
    <property type="match status" value="1"/>
</dbReference>
<keyword evidence="3" id="KW-1185">Reference proteome</keyword>
<name>E8UZV4_TERSS</name>
<dbReference type="Pfam" id="PF00535">
    <property type="entry name" value="Glycos_transf_2"/>
    <property type="match status" value="1"/>
</dbReference>
<protein>
    <submittedName>
        <fullName evidence="2">Glycosyl transferase family 2</fullName>
    </submittedName>
</protein>
<dbReference type="STRING" id="401053.AciPR4_0193"/>
<dbReference type="InterPro" id="IPR029044">
    <property type="entry name" value="Nucleotide-diphossugar_trans"/>
</dbReference>
<gene>
    <name evidence="2" type="ordered locus">AciPR4_0193</name>
</gene>
<organism evidence="2 3">
    <name type="scientific">Terriglobus saanensis (strain ATCC BAA-1853 / DSM 23119 / SP1PR4)</name>
    <dbReference type="NCBI Taxonomy" id="401053"/>
    <lineage>
        <taxon>Bacteria</taxon>
        <taxon>Pseudomonadati</taxon>
        <taxon>Acidobacteriota</taxon>
        <taxon>Terriglobia</taxon>
        <taxon>Terriglobales</taxon>
        <taxon>Acidobacteriaceae</taxon>
        <taxon>Terriglobus</taxon>
    </lineage>
</organism>
<dbReference type="Gene3D" id="3.90.550.10">
    <property type="entry name" value="Spore Coat Polysaccharide Biosynthesis Protein SpsA, Chain A"/>
    <property type="match status" value="1"/>
</dbReference>
<dbReference type="EMBL" id="CP002467">
    <property type="protein sequence ID" value="ADV81031.1"/>
    <property type="molecule type" value="Genomic_DNA"/>
</dbReference>
<dbReference type="RefSeq" id="WP_013566764.1">
    <property type="nucleotide sequence ID" value="NC_014963.1"/>
</dbReference>
<reference evidence="2 3" key="1">
    <citation type="journal article" date="2012" name="Stand. Genomic Sci.">
        <title>Complete genome sequence of Terriglobus saanensis type strain SP1PR4(T), an Acidobacteria from tundra soil.</title>
        <authorList>
            <person name="Rawat S.R."/>
            <person name="Mannisto M.K."/>
            <person name="Starovoytov V."/>
            <person name="Goodwin L."/>
            <person name="Nolan M."/>
            <person name="Hauser L."/>
            <person name="Land M."/>
            <person name="Davenport K.W."/>
            <person name="Woyke T."/>
            <person name="Haggblom M.M."/>
        </authorList>
    </citation>
    <scope>NUCLEOTIDE SEQUENCE</scope>
    <source>
        <strain evidence="3">ATCC BAA-1853 / DSM 23119 / SP1PR4</strain>
    </source>
</reference>
<proteinExistence type="predicted"/>
<evidence type="ECO:0000259" key="1">
    <source>
        <dbReference type="Pfam" id="PF00535"/>
    </source>
</evidence>